<gene>
    <name evidence="3" type="ORF">BGTH12_LOCUS4864</name>
</gene>
<dbReference type="AlphaFoldDB" id="A0A9W4D3N4"/>
<evidence type="ECO:0000313" key="3">
    <source>
        <dbReference type="EMBL" id="CAD6503506.1"/>
    </source>
</evidence>
<organism evidence="3 4">
    <name type="scientific">Blumeria graminis f. sp. triticale</name>
    <dbReference type="NCBI Taxonomy" id="1689686"/>
    <lineage>
        <taxon>Eukaryota</taxon>
        <taxon>Fungi</taxon>
        <taxon>Dikarya</taxon>
        <taxon>Ascomycota</taxon>
        <taxon>Pezizomycotina</taxon>
        <taxon>Leotiomycetes</taxon>
        <taxon>Erysiphales</taxon>
        <taxon>Erysiphaceae</taxon>
        <taxon>Blumeria</taxon>
    </lineage>
</organism>
<evidence type="ECO:0000256" key="2">
    <source>
        <dbReference type="SAM" id="SignalP"/>
    </source>
</evidence>
<protein>
    <submittedName>
        <fullName evidence="3">BgTH12-03168</fullName>
    </submittedName>
</protein>
<sequence length="235" mass="25943">MLFSQTISLIFLLAPSVLAEKYDKITPDFVKTVTSLKFGVDCGTHVYTDLQLKKLAFSSLRTERLVKYCTLKSGCFKKLDYRKKYMSYVQNSYFPIESYYIRVRSTGGILKGRFAKNNIIVVANDGTIQGVLTTKDKAWVNCPNREKVGTISEAQRLDLLKTEQKIKSQSSAKPADGVKIAQTAEMAKIYPAESDEKSSVPRGTSSPRGASSPRAAEKSAQDNVPTDPSTSGSNE</sequence>
<reference evidence="3" key="1">
    <citation type="submission" date="2020-10" db="EMBL/GenBank/DDBJ databases">
        <authorList>
            <person name="Muller C M."/>
        </authorList>
    </citation>
    <scope>NUCLEOTIDE SEQUENCE</scope>
    <source>
        <strain evidence="3">THUN-12</strain>
    </source>
</reference>
<evidence type="ECO:0000313" key="4">
    <source>
        <dbReference type="Proteomes" id="UP000683417"/>
    </source>
</evidence>
<dbReference type="EMBL" id="CAJHIT010000007">
    <property type="protein sequence ID" value="CAD6503506.1"/>
    <property type="molecule type" value="Genomic_DNA"/>
</dbReference>
<feature type="region of interest" description="Disordered" evidence="1">
    <location>
        <begin position="189"/>
        <end position="235"/>
    </location>
</feature>
<feature type="chain" id="PRO_5040763268" evidence="2">
    <location>
        <begin position="20"/>
        <end position="235"/>
    </location>
</feature>
<proteinExistence type="predicted"/>
<feature type="signal peptide" evidence="2">
    <location>
        <begin position="1"/>
        <end position="19"/>
    </location>
</feature>
<accession>A0A9W4D3N4</accession>
<feature type="compositionally biased region" description="Polar residues" evidence="1">
    <location>
        <begin position="221"/>
        <end position="235"/>
    </location>
</feature>
<name>A0A9W4D3N4_BLUGR</name>
<keyword evidence="2" id="KW-0732">Signal</keyword>
<comment type="caution">
    <text evidence="3">The sequence shown here is derived from an EMBL/GenBank/DDBJ whole genome shotgun (WGS) entry which is preliminary data.</text>
</comment>
<evidence type="ECO:0000256" key="1">
    <source>
        <dbReference type="SAM" id="MobiDB-lite"/>
    </source>
</evidence>
<dbReference type="Proteomes" id="UP000683417">
    <property type="component" value="Unassembled WGS sequence"/>
</dbReference>
<feature type="compositionally biased region" description="Low complexity" evidence="1">
    <location>
        <begin position="201"/>
        <end position="214"/>
    </location>
</feature>